<name>A0A3P8W0F2_CYNSE</name>
<dbReference type="InterPro" id="IPR000435">
    <property type="entry name" value="Tektins"/>
</dbReference>
<feature type="coiled-coil region" evidence="5">
    <location>
        <begin position="369"/>
        <end position="403"/>
    </location>
</feature>
<keyword evidence="3 5" id="KW-0175">Coiled coil</keyword>
<evidence type="ECO:0000256" key="5">
    <source>
        <dbReference type="SAM" id="Coils"/>
    </source>
</evidence>
<reference evidence="6 7" key="1">
    <citation type="journal article" date="2014" name="Nat. Genet.">
        <title>Whole-genome sequence of a flatfish provides insights into ZW sex chromosome evolution and adaptation to a benthic lifestyle.</title>
        <authorList>
            <person name="Chen S."/>
            <person name="Zhang G."/>
            <person name="Shao C."/>
            <person name="Huang Q."/>
            <person name="Liu G."/>
            <person name="Zhang P."/>
            <person name="Song W."/>
            <person name="An N."/>
            <person name="Chalopin D."/>
            <person name="Volff J.N."/>
            <person name="Hong Y."/>
            <person name="Li Q."/>
            <person name="Sha Z."/>
            <person name="Zhou H."/>
            <person name="Xie M."/>
            <person name="Yu Q."/>
            <person name="Liu Y."/>
            <person name="Xiang H."/>
            <person name="Wang N."/>
            <person name="Wu K."/>
            <person name="Yang C."/>
            <person name="Zhou Q."/>
            <person name="Liao X."/>
            <person name="Yang L."/>
            <person name="Hu Q."/>
            <person name="Zhang J."/>
            <person name="Meng L."/>
            <person name="Jin L."/>
            <person name="Tian Y."/>
            <person name="Lian J."/>
            <person name="Yang J."/>
            <person name="Miao G."/>
            <person name="Liu S."/>
            <person name="Liang Z."/>
            <person name="Yan F."/>
            <person name="Li Y."/>
            <person name="Sun B."/>
            <person name="Zhang H."/>
            <person name="Zhang J."/>
            <person name="Zhu Y."/>
            <person name="Du M."/>
            <person name="Zhao Y."/>
            <person name="Schartl M."/>
            <person name="Tang Q."/>
            <person name="Wang J."/>
        </authorList>
    </citation>
    <scope>NUCLEOTIDE SEQUENCE</scope>
</reference>
<dbReference type="PRINTS" id="PR00511">
    <property type="entry name" value="TEKTIN"/>
</dbReference>
<evidence type="ECO:0000256" key="2">
    <source>
        <dbReference type="ARBA" id="ARBA00022490"/>
    </source>
</evidence>
<evidence type="ECO:0000256" key="4">
    <source>
        <dbReference type="RuleBase" id="RU367040"/>
    </source>
</evidence>
<dbReference type="PANTHER" id="PTHR19960:SF12">
    <property type="entry name" value="TEKTIN-4"/>
    <property type="match status" value="1"/>
</dbReference>
<keyword evidence="4" id="KW-0969">Cilium</keyword>
<organism evidence="6 7">
    <name type="scientific">Cynoglossus semilaevis</name>
    <name type="common">Tongue sole</name>
    <dbReference type="NCBI Taxonomy" id="244447"/>
    <lineage>
        <taxon>Eukaryota</taxon>
        <taxon>Metazoa</taxon>
        <taxon>Chordata</taxon>
        <taxon>Craniata</taxon>
        <taxon>Vertebrata</taxon>
        <taxon>Euteleostomi</taxon>
        <taxon>Actinopterygii</taxon>
        <taxon>Neopterygii</taxon>
        <taxon>Teleostei</taxon>
        <taxon>Neoteleostei</taxon>
        <taxon>Acanthomorphata</taxon>
        <taxon>Carangaria</taxon>
        <taxon>Pleuronectiformes</taxon>
        <taxon>Pleuronectoidei</taxon>
        <taxon>Cynoglossidae</taxon>
        <taxon>Cynoglossinae</taxon>
        <taxon>Cynoglossus</taxon>
    </lineage>
</organism>
<dbReference type="GO" id="GO:0015630">
    <property type="term" value="C:microtubule cytoskeleton"/>
    <property type="evidence" value="ECO:0007669"/>
    <property type="project" value="UniProtKB-UniRule"/>
</dbReference>
<comment type="subcellular location">
    <subcellularLocation>
        <location evidence="4">Cytoplasm</location>
        <location evidence="4">Cytoskeleton</location>
        <location evidence="4">Cilium axoneme</location>
    </subcellularLocation>
</comment>
<dbReference type="GO" id="GO:0060294">
    <property type="term" value="P:cilium movement involved in cell motility"/>
    <property type="evidence" value="ECO:0007669"/>
    <property type="project" value="UniProtKB-UniRule"/>
</dbReference>
<keyword evidence="2" id="KW-0963">Cytoplasm</keyword>
<evidence type="ECO:0000256" key="3">
    <source>
        <dbReference type="ARBA" id="ARBA00023054"/>
    </source>
</evidence>
<protein>
    <recommendedName>
        <fullName evidence="4">Tektin</fullName>
    </recommendedName>
</protein>
<reference evidence="6" key="2">
    <citation type="submission" date="2025-08" db="UniProtKB">
        <authorList>
            <consortium name="Ensembl"/>
        </authorList>
    </citation>
    <scope>IDENTIFICATION</scope>
</reference>
<evidence type="ECO:0000256" key="1">
    <source>
        <dbReference type="ARBA" id="ARBA00007209"/>
    </source>
</evidence>
<accession>A0A3P8W0F2</accession>
<reference evidence="6" key="3">
    <citation type="submission" date="2025-09" db="UniProtKB">
        <authorList>
            <consortium name="Ensembl"/>
        </authorList>
    </citation>
    <scope>IDENTIFICATION</scope>
</reference>
<proteinExistence type="inferred from homology"/>
<keyword evidence="4" id="KW-0282">Flagellum</keyword>
<sequence length="434" mass="49483">IAVSLEVPRGDFLGGKEIPQPLSGSATAGYRTGKYTQPEWFSNYHSILEQSGGDCLGAQSIQRVSKTKYQDAEASVLQTQSHGTRLLGERIQDIHYWRSELQRHIEQLQVDITSLLGLKTRLEKALDATETPYAIALDNLNCRTRRPGPDLVKDNVEEELSKEVELIRNVQALLKQTTAQLVAQIKRNKKAKQMLEMDWSDKYQAYNLDDQCGRYSNMSPDTQHHPDNISNAFQEEQSTNDLRSDVIQSNTNNGFSITESVFCVWLRMLVERVLLDTTDDLRVQCSHVEQAFSQRCMELTGARSQLEMKLATVLEQIGAQERNIVALQQAIHNKEGPLRIAESRLYVRSHRPNMELCMDDPQISLEGEVRQINATVESLQHQLSEARRSLSLLEESRMTLEKDLNCKTHSLFIDREKCMIQRKQYPTVSTLSGY</sequence>
<dbReference type="GO" id="GO:0005634">
    <property type="term" value="C:nucleus"/>
    <property type="evidence" value="ECO:0007669"/>
    <property type="project" value="TreeGrafter"/>
</dbReference>
<evidence type="ECO:0000313" key="7">
    <source>
        <dbReference type="Proteomes" id="UP000265120"/>
    </source>
</evidence>
<dbReference type="GO" id="GO:0060271">
    <property type="term" value="P:cilium assembly"/>
    <property type="evidence" value="ECO:0007669"/>
    <property type="project" value="UniProtKB-UniRule"/>
</dbReference>
<keyword evidence="4" id="KW-0966">Cell projection</keyword>
<dbReference type="PANTHER" id="PTHR19960">
    <property type="entry name" value="TEKTIN"/>
    <property type="match status" value="1"/>
</dbReference>
<dbReference type="AlphaFoldDB" id="A0A3P8W0F2"/>
<dbReference type="GO" id="GO:0036126">
    <property type="term" value="C:sperm flagellum"/>
    <property type="evidence" value="ECO:0007669"/>
    <property type="project" value="TreeGrafter"/>
</dbReference>
<dbReference type="InterPro" id="IPR048256">
    <property type="entry name" value="Tektin-like"/>
</dbReference>
<keyword evidence="7" id="KW-1185">Reference proteome</keyword>
<dbReference type="Proteomes" id="UP000265120">
    <property type="component" value="Chromosome 9"/>
</dbReference>
<dbReference type="GeneTree" id="ENSGT00950000182894"/>
<dbReference type="Ensembl" id="ENSCSET00000018281.1">
    <property type="protein sequence ID" value="ENSCSEP00000018060.1"/>
    <property type="gene ID" value="ENSCSEG00000011581.1"/>
</dbReference>
<comment type="similarity">
    <text evidence="1 4">Belongs to the tektin family.</text>
</comment>
<dbReference type="Pfam" id="PF03148">
    <property type="entry name" value="Tektin"/>
    <property type="match status" value="1"/>
</dbReference>
<dbReference type="GO" id="GO:0005930">
    <property type="term" value="C:axoneme"/>
    <property type="evidence" value="ECO:0007669"/>
    <property type="project" value="UniProtKB-SubCell"/>
</dbReference>
<evidence type="ECO:0000313" key="6">
    <source>
        <dbReference type="Ensembl" id="ENSCSEP00000018060.1"/>
    </source>
</evidence>